<accession>A0A174JJ25</accession>
<name>A0A174JJ25_FLAPL</name>
<dbReference type="Proteomes" id="UP000095746">
    <property type="component" value="Unassembled WGS sequence"/>
</dbReference>
<gene>
    <name evidence="1" type="ORF">ERS852411_02475</name>
</gene>
<evidence type="ECO:0000313" key="1">
    <source>
        <dbReference type="EMBL" id="CUO97618.1"/>
    </source>
</evidence>
<reference evidence="1 2" key="1">
    <citation type="submission" date="2015-09" db="EMBL/GenBank/DDBJ databases">
        <authorList>
            <consortium name="Pathogen Informatics"/>
        </authorList>
    </citation>
    <scope>NUCLEOTIDE SEQUENCE [LARGE SCALE GENOMIC DNA]</scope>
    <source>
        <strain evidence="1 2">2789STDY5608854</strain>
    </source>
</reference>
<protein>
    <submittedName>
        <fullName evidence="1">Uncharacterized protein</fullName>
    </submittedName>
</protein>
<dbReference type="EMBL" id="CYZT01000222">
    <property type="protein sequence ID" value="CUO97618.1"/>
    <property type="molecule type" value="Genomic_DNA"/>
</dbReference>
<dbReference type="AlphaFoldDB" id="A0A174JJ25"/>
<evidence type="ECO:0000313" key="2">
    <source>
        <dbReference type="Proteomes" id="UP000095746"/>
    </source>
</evidence>
<organism evidence="1 2">
    <name type="scientific">Flavonifractor plautii</name>
    <name type="common">Fusobacterium plautii</name>
    <dbReference type="NCBI Taxonomy" id="292800"/>
    <lineage>
        <taxon>Bacteria</taxon>
        <taxon>Bacillati</taxon>
        <taxon>Bacillota</taxon>
        <taxon>Clostridia</taxon>
        <taxon>Eubacteriales</taxon>
        <taxon>Oscillospiraceae</taxon>
        <taxon>Flavonifractor</taxon>
    </lineage>
</organism>
<proteinExistence type="predicted"/>
<sequence>MGDLTVGLDEVAGVDRGLKLNVVVGTEQALVAVTLDQQLGGHIAEQVHHMRAVHQVAAIVCVLRGHAQADQRSILLLFHVNSTPKRIL</sequence>